<dbReference type="Proteomes" id="UP000268093">
    <property type="component" value="Unassembled WGS sequence"/>
</dbReference>
<reference evidence="1 2" key="1">
    <citation type="journal article" date="2018" name="New Phytol.">
        <title>Phylogenomics of Endogonaceae and evolution of mycorrhizas within Mucoromycota.</title>
        <authorList>
            <person name="Chang Y."/>
            <person name="Desiro A."/>
            <person name="Na H."/>
            <person name="Sandor L."/>
            <person name="Lipzen A."/>
            <person name="Clum A."/>
            <person name="Barry K."/>
            <person name="Grigoriev I.V."/>
            <person name="Martin F.M."/>
            <person name="Stajich J.E."/>
            <person name="Smith M.E."/>
            <person name="Bonito G."/>
            <person name="Spatafora J.W."/>
        </authorList>
    </citation>
    <scope>NUCLEOTIDE SEQUENCE [LARGE SCALE GENOMIC DNA]</scope>
    <source>
        <strain evidence="1 2">GMNB39</strain>
    </source>
</reference>
<protein>
    <submittedName>
        <fullName evidence="1">Uncharacterized protein</fullName>
    </submittedName>
</protein>
<dbReference type="OrthoDB" id="515692at2759"/>
<proteinExistence type="predicted"/>
<keyword evidence="2" id="KW-1185">Reference proteome</keyword>
<dbReference type="EMBL" id="RBNI01016216">
    <property type="protein sequence ID" value="RUP11380.1"/>
    <property type="molecule type" value="Genomic_DNA"/>
</dbReference>
<name>A0A433B918_9FUNG</name>
<accession>A0A433B918</accession>
<dbReference type="SUPFAM" id="SSF48452">
    <property type="entry name" value="TPR-like"/>
    <property type="match status" value="1"/>
</dbReference>
<dbReference type="AlphaFoldDB" id="A0A433B918"/>
<evidence type="ECO:0000313" key="2">
    <source>
        <dbReference type="Proteomes" id="UP000268093"/>
    </source>
</evidence>
<organism evidence="1 2">
    <name type="scientific">Jimgerdemannia flammicorona</name>
    <dbReference type="NCBI Taxonomy" id="994334"/>
    <lineage>
        <taxon>Eukaryota</taxon>
        <taxon>Fungi</taxon>
        <taxon>Fungi incertae sedis</taxon>
        <taxon>Mucoromycota</taxon>
        <taxon>Mucoromycotina</taxon>
        <taxon>Endogonomycetes</taxon>
        <taxon>Endogonales</taxon>
        <taxon>Endogonaceae</taxon>
        <taxon>Jimgerdemannia</taxon>
    </lineage>
</organism>
<sequence length="137" mass="15821">MPDFRFHPVASDDRTYRLTCRANEYFERHHYKEAIVEYTKTIMAMGPSDGKDRQSATDFTALIYSNRSASYCMLKQWADAENDAAYVMKIRPNWAKVREVSGFLMSKLSLIFCRRALEGLVLFGGEHCSRGIMQSED</sequence>
<gene>
    <name evidence="1" type="ORF">BC936DRAFT_139985</name>
</gene>
<dbReference type="Gene3D" id="1.25.40.10">
    <property type="entry name" value="Tetratricopeptide repeat domain"/>
    <property type="match status" value="1"/>
</dbReference>
<evidence type="ECO:0000313" key="1">
    <source>
        <dbReference type="EMBL" id="RUP11380.1"/>
    </source>
</evidence>
<dbReference type="InterPro" id="IPR011990">
    <property type="entry name" value="TPR-like_helical_dom_sf"/>
</dbReference>
<comment type="caution">
    <text evidence="1">The sequence shown here is derived from an EMBL/GenBank/DDBJ whole genome shotgun (WGS) entry which is preliminary data.</text>
</comment>